<protein>
    <submittedName>
        <fullName evidence="1">Uncharacterized protein</fullName>
    </submittedName>
</protein>
<keyword evidence="2" id="KW-1185">Reference proteome</keyword>
<proteinExistence type="predicted"/>
<sequence length="102" mass="11666">MLEMFIKSIKLDDAGRIVIVIQDHLSEYFVKEDSKKMLKDMAVKTLGDDFIKLEMSKVSARVTVREGQSEACKARIQEELTKGIETAMQFMSQMQDDKESAE</sequence>
<name>A0ABS5PR04_9FIRM</name>
<evidence type="ECO:0000313" key="1">
    <source>
        <dbReference type="EMBL" id="MBS7527570.1"/>
    </source>
</evidence>
<dbReference type="Proteomes" id="UP000746471">
    <property type="component" value="Unassembled WGS sequence"/>
</dbReference>
<dbReference type="EMBL" id="JAHBCL010000022">
    <property type="protein sequence ID" value="MBS7527570.1"/>
    <property type="molecule type" value="Genomic_DNA"/>
</dbReference>
<comment type="caution">
    <text evidence="1">The sequence shown here is derived from an EMBL/GenBank/DDBJ whole genome shotgun (WGS) entry which is preliminary data.</text>
</comment>
<organism evidence="1 2">
    <name type="scientific">Fusibacter paucivorans</name>
    <dbReference type="NCBI Taxonomy" id="76009"/>
    <lineage>
        <taxon>Bacteria</taxon>
        <taxon>Bacillati</taxon>
        <taxon>Bacillota</taxon>
        <taxon>Clostridia</taxon>
        <taxon>Eubacteriales</taxon>
        <taxon>Eubacteriales Family XII. Incertae Sedis</taxon>
        <taxon>Fusibacter</taxon>
    </lineage>
</organism>
<gene>
    <name evidence="1" type="ORF">KHM83_12870</name>
</gene>
<dbReference type="RefSeq" id="WP_213237432.1">
    <property type="nucleotide sequence ID" value="NZ_JAHBCL010000022.1"/>
</dbReference>
<accession>A0ABS5PR04</accession>
<reference evidence="1 2" key="1">
    <citation type="submission" date="2021-05" db="EMBL/GenBank/DDBJ databases">
        <title>Fusibacter ferrireducens sp. nov., an anaerobic, sulfur- and Fe-reducing bacterium isolated from the mangrove sediment.</title>
        <authorList>
            <person name="Qiu D."/>
        </authorList>
    </citation>
    <scope>NUCLEOTIDE SEQUENCE [LARGE SCALE GENOMIC DNA]</scope>
    <source>
        <strain evidence="1 2">DSM 12116</strain>
    </source>
</reference>
<evidence type="ECO:0000313" key="2">
    <source>
        <dbReference type="Proteomes" id="UP000746471"/>
    </source>
</evidence>